<reference evidence="2" key="1">
    <citation type="journal article" date="2019" name="Int. J. Syst. Evol. Microbiol.">
        <title>The Global Catalogue of Microorganisms (GCM) 10K type strain sequencing project: providing services to taxonomists for standard genome sequencing and annotation.</title>
        <authorList>
            <consortium name="The Broad Institute Genomics Platform"/>
            <consortium name="The Broad Institute Genome Sequencing Center for Infectious Disease"/>
            <person name="Wu L."/>
            <person name="Ma J."/>
        </authorList>
    </citation>
    <scope>NUCLEOTIDE SEQUENCE [LARGE SCALE GENOMIC DNA]</scope>
    <source>
        <strain evidence="2">JCM 17525</strain>
    </source>
</reference>
<gene>
    <name evidence="1" type="ORF">GCM10022271_03880</name>
</gene>
<evidence type="ECO:0000313" key="2">
    <source>
        <dbReference type="Proteomes" id="UP001501456"/>
    </source>
</evidence>
<organism evidence="1 2">
    <name type="scientific">Corallibacter vietnamensis</name>
    <dbReference type="NCBI Taxonomy" id="904130"/>
    <lineage>
        <taxon>Bacteria</taxon>
        <taxon>Pseudomonadati</taxon>
        <taxon>Bacteroidota</taxon>
        <taxon>Flavobacteriia</taxon>
        <taxon>Flavobacteriales</taxon>
        <taxon>Flavobacteriaceae</taxon>
        <taxon>Corallibacter</taxon>
    </lineage>
</organism>
<evidence type="ECO:0000313" key="1">
    <source>
        <dbReference type="EMBL" id="GAA3774954.1"/>
    </source>
</evidence>
<dbReference type="SUPFAM" id="SSF103515">
    <property type="entry name" value="Autotransporter"/>
    <property type="match status" value="1"/>
</dbReference>
<name>A0ABP7GTP8_9FLAO</name>
<keyword evidence="2" id="KW-1185">Reference proteome</keyword>
<comment type="caution">
    <text evidence="1">The sequence shown here is derived from an EMBL/GenBank/DDBJ whole genome shotgun (WGS) entry which is preliminary data.</text>
</comment>
<sequence length="288" mass="31570">MQAQQDPQYTQYMYNMNVVNPAYAGSFDGIAIGALYRSQWVGLDGAPNTGTLSLHAPVGERVGLGISFINDEIGPVRENNAYADFSYTLPLGGDHKLALGIKAGATFHKIGLTTLAAIDPNDPFLQENVDAVTPNVGAGAYLYKPNKYYVSVSMPNMLNSVHLDATNGTKVGSETQHLFAAAGYVFNLSDNFKLKPHGLFKMAFDAPVSFDVNANLFMYDIVEVGVGYRLEDSFSGMINFMISPNLRIGYAYDNVQSDLDIATTSSHEIFINFDFSFVKKVSRSPRYF</sequence>
<dbReference type="EMBL" id="BAABBI010000001">
    <property type="protein sequence ID" value="GAA3774954.1"/>
    <property type="molecule type" value="Genomic_DNA"/>
</dbReference>
<dbReference type="InterPro" id="IPR019861">
    <property type="entry name" value="PorP/SprF_Bacteroidetes"/>
</dbReference>
<dbReference type="InterPro" id="IPR036709">
    <property type="entry name" value="Autotransporte_beta_dom_sf"/>
</dbReference>
<proteinExistence type="predicted"/>
<accession>A0ABP7GTP8</accession>
<dbReference type="Proteomes" id="UP001501456">
    <property type="component" value="Unassembled WGS sequence"/>
</dbReference>
<dbReference type="Pfam" id="PF11751">
    <property type="entry name" value="PorP_SprF"/>
    <property type="match status" value="1"/>
</dbReference>
<dbReference type="NCBIfam" id="TIGR03519">
    <property type="entry name" value="T9SS_PorP_fam"/>
    <property type="match status" value="1"/>
</dbReference>
<protein>
    <submittedName>
        <fullName evidence="1">Type IX secretion system membrane protein PorP/SprF</fullName>
    </submittedName>
</protein>